<organism evidence="2 3">
    <name type="scientific">Mycena alexandri</name>
    <dbReference type="NCBI Taxonomy" id="1745969"/>
    <lineage>
        <taxon>Eukaryota</taxon>
        <taxon>Fungi</taxon>
        <taxon>Dikarya</taxon>
        <taxon>Basidiomycota</taxon>
        <taxon>Agaricomycotina</taxon>
        <taxon>Agaricomycetes</taxon>
        <taxon>Agaricomycetidae</taxon>
        <taxon>Agaricales</taxon>
        <taxon>Marasmiineae</taxon>
        <taxon>Mycenaceae</taxon>
        <taxon>Mycena</taxon>
    </lineage>
</organism>
<comment type="caution">
    <text evidence="2">The sequence shown here is derived from an EMBL/GenBank/DDBJ whole genome shotgun (WGS) entry which is preliminary data.</text>
</comment>
<accession>A0AAD6RYP3</accession>
<evidence type="ECO:0000313" key="3">
    <source>
        <dbReference type="Proteomes" id="UP001218188"/>
    </source>
</evidence>
<keyword evidence="1" id="KW-0732">Signal</keyword>
<proteinExistence type="predicted"/>
<dbReference type="AlphaFoldDB" id="A0AAD6RYP3"/>
<evidence type="ECO:0000256" key="1">
    <source>
        <dbReference type="SAM" id="SignalP"/>
    </source>
</evidence>
<reference evidence="2" key="1">
    <citation type="submission" date="2023-03" db="EMBL/GenBank/DDBJ databases">
        <title>Massive genome expansion in bonnet fungi (Mycena s.s.) driven by repeated elements and novel gene families across ecological guilds.</title>
        <authorList>
            <consortium name="Lawrence Berkeley National Laboratory"/>
            <person name="Harder C.B."/>
            <person name="Miyauchi S."/>
            <person name="Viragh M."/>
            <person name="Kuo A."/>
            <person name="Thoen E."/>
            <person name="Andreopoulos B."/>
            <person name="Lu D."/>
            <person name="Skrede I."/>
            <person name="Drula E."/>
            <person name="Henrissat B."/>
            <person name="Morin E."/>
            <person name="Kohler A."/>
            <person name="Barry K."/>
            <person name="LaButti K."/>
            <person name="Morin E."/>
            <person name="Salamov A."/>
            <person name="Lipzen A."/>
            <person name="Mereny Z."/>
            <person name="Hegedus B."/>
            <person name="Baldrian P."/>
            <person name="Stursova M."/>
            <person name="Weitz H."/>
            <person name="Taylor A."/>
            <person name="Grigoriev I.V."/>
            <person name="Nagy L.G."/>
            <person name="Martin F."/>
            <person name="Kauserud H."/>
        </authorList>
    </citation>
    <scope>NUCLEOTIDE SEQUENCE</scope>
    <source>
        <strain evidence="2">CBHHK200</strain>
    </source>
</reference>
<dbReference type="Proteomes" id="UP001218188">
    <property type="component" value="Unassembled WGS sequence"/>
</dbReference>
<feature type="signal peptide" evidence="1">
    <location>
        <begin position="1"/>
        <end position="18"/>
    </location>
</feature>
<dbReference type="EMBL" id="JARJCM010000395">
    <property type="protein sequence ID" value="KAJ7017594.1"/>
    <property type="molecule type" value="Genomic_DNA"/>
</dbReference>
<keyword evidence="3" id="KW-1185">Reference proteome</keyword>
<gene>
    <name evidence="2" type="ORF">C8F04DRAFT_1200295</name>
</gene>
<evidence type="ECO:0000313" key="2">
    <source>
        <dbReference type="EMBL" id="KAJ7017594.1"/>
    </source>
</evidence>
<name>A0AAD6RYP3_9AGAR</name>
<sequence length="238" mass="27023">MKRFASFHAWSFSRLITALLVSSEARLQIYLHHYQLMRDVLMFRMGNVEDHHTALTVSEWRDVLQGKLTKQGKCGSLAEMRTATIERVLGPALRECGIYELHGIPVPADGVPRTTRTRGQELTWEVAEMNFRFELCSLDTLASGLSRLEKCMKCFPGPLIGPDLSEGRKGFAAIASSERLPYLLSLAHLMRDWSYRPRPESVEAAEANEATSWSPDQITAFKRQVAGYYTQAFYHFFG</sequence>
<protein>
    <submittedName>
        <fullName evidence="2">Uncharacterized protein</fullName>
    </submittedName>
</protein>
<feature type="chain" id="PRO_5042179486" evidence="1">
    <location>
        <begin position="19"/>
        <end position="238"/>
    </location>
</feature>